<comment type="caution">
    <text evidence="1">The sequence shown here is derived from an EMBL/GenBank/DDBJ whole genome shotgun (WGS) entry which is preliminary data.</text>
</comment>
<dbReference type="EMBL" id="NIQP01000001">
    <property type="protein sequence ID" value="PPB72997.1"/>
    <property type="molecule type" value="Genomic_DNA"/>
</dbReference>
<dbReference type="Proteomes" id="UP000052237">
    <property type="component" value="Unassembled WGS sequence"/>
</dbReference>
<gene>
    <name evidence="2" type="ORF">CDQ78_01095</name>
    <name evidence="1" type="ORF">ERS686654_00195</name>
</gene>
<evidence type="ECO:0000313" key="2">
    <source>
        <dbReference type="EMBL" id="PPB72997.1"/>
    </source>
</evidence>
<evidence type="ECO:0000313" key="3">
    <source>
        <dbReference type="Proteomes" id="UP000052237"/>
    </source>
</evidence>
<dbReference type="EMBL" id="FAVB01000001">
    <property type="protein sequence ID" value="CUU69871.1"/>
    <property type="molecule type" value="Genomic_DNA"/>
</dbReference>
<dbReference type="AlphaFoldDB" id="A0A0S4RAR8"/>
<reference evidence="2 4" key="2">
    <citation type="submission" date="2017-06" db="EMBL/GenBank/DDBJ databases">
        <title>Updating the genomic taxonomy and epidemiology of Campylobacter hyointestinalis; discovery in New Zealand farmed ruminants.</title>
        <authorList>
            <person name="Wilkinson D.A."/>
            <person name="Fayaz A."/>
            <person name="Biggs P.J."/>
            <person name="Midwinter A.C."/>
        </authorList>
    </citation>
    <scope>NUCLEOTIDE SEQUENCE [LARGE SCALE GENOMIC DNA]</scope>
    <source>
        <strain evidence="2 4">S1614a</strain>
    </source>
</reference>
<dbReference type="Proteomes" id="UP000239685">
    <property type="component" value="Unassembled WGS sequence"/>
</dbReference>
<dbReference type="RefSeq" id="WP_034961149.1">
    <property type="nucleotide sequence ID" value="NZ_CBCRTP010000014.1"/>
</dbReference>
<protein>
    <submittedName>
        <fullName evidence="1">Uncharacterized protein</fullName>
    </submittedName>
</protein>
<evidence type="ECO:0000313" key="4">
    <source>
        <dbReference type="Proteomes" id="UP000239685"/>
    </source>
</evidence>
<evidence type="ECO:0000313" key="1">
    <source>
        <dbReference type="EMBL" id="CUU69871.1"/>
    </source>
</evidence>
<reference evidence="1 3" key="1">
    <citation type="submission" date="2015-11" db="EMBL/GenBank/DDBJ databases">
        <authorList>
            <consortium name="Pathogen Informatics"/>
        </authorList>
    </citation>
    <scope>NUCLEOTIDE SEQUENCE [LARGE SCALE GENOMIC DNA]</scope>
    <source>
        <strain evidence="1 3">006A-0059</strain>
    </source>
</reference>
<organism evidence="1 3">
    <name type="scientific">Campylobacter hyointestinalis subsp. hyointestinalis</name>
    <dbReference type="NCBI Taxonomy" id="91352"/>
    <lineage>
        <taxon>Bacteria</taxon>
        <taxon>Pseudomonadati</taxon>
        <taxon>Campylobacterota</taxon>
        <taxon>Epsilonproteobacteria</taxon>
        <taxon>Campylobacterales</taxon>
        <taxon>Campylobacteraceae</taxon>
        <taxon>Campylobacter</taxon>
    </lineage>
</organism>
<keyword evidence="3" id="KW-1185">Reference proteome</keyword>
<accession>A0A0S4RAR8</accession>
<accession>A0A855N4V8</accession>
<name>A0A0S4RAR8_CAMHY</name>
<sequence length="62" mass="7237">MKFISILSLFFAVSYALIAIHYMSFDRDQKLKLIDTISNSTSDIWLSLSFISKDYEGFVYDK</sequence>
<proteinExistence type="predicted"/>